<feature type="region of interest" description="Disordered" evidence="5">
    <location>
        <begin position="12"/>
        <end position="42"/>
    </location>
</feature>
<dbReference type="AlphaFoldDB" id="A0A7X0STT1"/>
<keyword evidence="4 7" id="KW-0808">Transferase</keyword>
<dbReference type="PANTHER" id="PTHR43179:SF12">
    <property type="entry name" value="GALACTOFURANOSYLTRANSFERASE GLFT2"/>
    <property type="match status" value="1"/>
</dbReference>
<evidence type="ECO:0000313" key="8">
    <source>
        <dbReference type="Proteomes" id="UP000564644"/>
    </source>
</evidence>
<dbReference type="RefSeq" id="WP_185133655.1">
    <property type="nucleotide sequence ID" value="NZ_JACJVO010000066.1"/>
</dbReference>
<dbReference type="Pfam" id="PF00535">
    <property type="entry name" value="Glycos_transf_2"/>
    <property type="match status" value="1"/>
</dbReference>
<comment type="pathway">
    <text evidence="1">Cell wall biogenesis; cell wall polysaccharide biosynthesis.</text>
</comment>
<feature type="compositionally biased region" description="Basic residues" evidence="5">
    <location>
        <begin position="12"/>
        <end position="31"/>
    </location>
</feature>
<evidence type="ECO:0000256" key="5">
    <source>
        <dbReference type="SAM" id="MobiDB-lite"/>
    </source>
</evidence>
<proteinExistence type="inferred from homology"/>
<dbReference type="InterPro" id="IPR001173">
    <property type="entry name" value="Glyco_trans_2-like"/>
</dbReference>
<dbReference type="PANTHER" id="PTHR43179">
    <property type="entry name" value="RHAMNOSYLTRANSFERASE WBBL"/>
    <property type="match status" value="1"/>
</dbReference>
<dbReference type="Gene3D" id="3.90.550.10">
    <property type="entry name" value="Spore Coat Polysaccharide Biosynthesis Protein SpsA, Chain A"/>
    <property type="match status" value="1"/>
</dbReference>
<evidence type="ECO:0000259" key="6">
    <source>
        <dbReference type="Pfam" id="PF00535"/>
    </source>
</evidence>
<comment type="caution">
    <text evidence="7">The sequence shown here is derived from an EMBL/GenBank/DDBJ whole genome shotgun (WGS) entry which is preliminary data.</text>
</comment>
<dbReference type="GO" id="GO:0016757">
    <property type="term" value="F:glycosyltransferase activity"/>
    <property type="evidence" value="ECO:0007669"/>
    <property type="project" value="UniProtKB-KW"/>
</dbReference>
<keyword evidence="3" id="KW-0328">Glycosyltransferase</keyword>
<feature type="domain" description="Glycosyltransferase 2-like" evidence="6">
    <location>
        <begin position="67"/>
        <end position="234"/>
    </location>
</feature>
<gene>
    <name evidence="7" type="ORF">H7C18_34395</name>
</gene>
<accession>A0A7X0STT1</accession>
<sequence length="458" mass="51854">MTSARLAIRRLRRRSPAASRKARGVRRRARKPAATASGRYGQGFGHGYREGVQAGLQSYPNSFEGTSIIIPTYNQLDLLNLCLNSITENTDLPYEVIVIDNASTDGTGEYLRRMSGQVRFRVLDSNRGFAGAINIGLMMAKGTTILLLNNDTLVTEHWLENMLACLNSDDRIGMVGPITNYISGDQQVDVPYRDVSEMPAFARENNIPNPERWRRTDRLVGFCLLFRRELFRQIGYFDEGFEIGNFEDDDFNIRVRMLGKSLVVAEDAFIHHFGSVSMKALGDRFMLVNDRNQQHFKDKWNNPYEWIHRALRTAGGSVPDMASLFPSLMAVQGIGAPIYWVENGTRRPIEGTPRIPVVRLSQVDVKRWRLAEPIQASEAEARWFRLHGRREDRGGVVRFPDGSVFLLEENRIRSIVSPTAFAAWHLDKLPVLAMKPEELLEKAEGLPIIAPPTLRQAL</sequence>
<evidence type="ECO:0000256" key="3">
    <source>
        <dbReference type="ARBA" id="ARBA00022676"/>
    </source>
</evidence>
<evidence type="ECO:0000256" key="4">
    <source>
        <dbReference type="ARBA" id="ARBA00022679"/>
    </source>
</evidence>
<dbReference type="CDD" id="cd04186">
    <property type="entry name" value="GT_2_like_c"/>
    <property type="match status" value="1"/>
</dbReference>
<dbReference type="InterPro" id="IPR029044">
    <property type="entry name" value="Nucleotide-diphossugar_trans"/>
</dbReference>
<keyword evidence="8" id="KW-1185">Reference proteome</keyword>
<organism evidence="7 8">
    <name type="scientific">Cohnella zeiphila</name>
    <dbReference type="NCBI Taxonomy" id="2761120"/>
    <lineage>
        <taxon>Bacteria</taxon>
        <taxon>Bacillati</taxon>
        <taxon>Bacillota</taxon>
        <taxon>Bacilli</taxon>
        <taxon>Bacillales</taxon>
        <taxon>Paenibacillaceae</taxon>
        <taxon>Cohnella</taxon>
    </lineage>
</organism>
<dbReference type="EMBL" id="JACJVO010000066">
    <property type="protein sequence ID" value="MBB6736009.1"/>
    <property type="molecule type" value="Genomic_DNA"/>
</dbReference>
<dbReference type="Proteomes" id="UP000564644">
    <property type="component" value="Unassembled WGS sequence"/>
</dbReference>
<dbReference type="SUPFAM" id="SSF53448">
    <property type="entry name" value="Nucleotide-diphospho-sugar transferases"/>
    <property type="match status" value="1"/>
</dbReference>
<comment type="similarity">
    <text evidence="2">Belongs to the glycosyltransferase 2 family.</text>
</comment>
<evidence type="ECO:0000256" key="2">
    <source>
        <dbReference type="ARBA" id="ARBA00006739"/>
    </source>
</evidence>
<protein>
    <submittedName>
        <fullName evidence="7">Glycosyltransferase family 2 protein</fullName>
    </submittedName>
</protein>
<evidence type="ECO:0000256" key="1">
    <source>
        <dbReference type="ARBA" id="ARBA00004776"/>
    </source>
</evidence>
<evidence type="ECO:0000313" key="7">
    <source>
        <dbReference type="EMBL" id="MBB6736009.1"/>
    </source>
</evidence>
<reference evidence="7 8" key="1">
    <citation type="submission" date="2020-08" db="EMBL/GenBank/DDBJ databases">
        <title>Cohnella phylogeny.</title>
        <authorList>
            <person name="Dunlap C."/>
        </authorList>
    </citation>
    <scope>NUCLEOTIDE SEQUENCE [LARGE SCALE GENOMIC DNA]</scope>
    <source>
        <strain evidence="7 8">CBP 2801</strain>
    </source>
</reference>
<name>A0A7X0STT1_9BACL</name>